<name>A0A2T0WW98_9BACT</name>
<dbReference type="PRINTS" id="PR00081">
    <property type="entry name" value="GDHRDH"/>
</dbReference>
<evidence type="ECO:0000256" key="1">
    <source>
        <dbReference type="ARBA" id="ARBA00023002"/>
    </source>
</evidence>
<reference evidence="2 3" key="1">
    <citation type="submission" date="2018-03" db="EMBL/GenBank/DDBJ databases">
        <title>Genomic Encyclopedia of Archaeal and Bacterial Type Strains, Phase II (KMG-II): from individual species to whole genera.</title>
        <authorList>
            <person name="Goeker M."/>
        </authorList>
    </citation>
    <scope>NUCLEOTIDE SEQUENCE [LARGE SCALE GENOMIC DNA]</scope>
    <source>
        <strain evidence="2 3">DSM 27929</strain>
    </source>
</reference>
<proteinExistence type="predicted"/>
<dbReference type="Pfam" id="PF00106">
    <property type="entry name" value="adh_short"/>
    <property type="match status" value="1"/>
</dbReference>
<dbReference type="EMBL" id="PVTR01000001">
    <property type="protein sequence ID" value="PRY90961.1"/>
    <property type="molecule type" value="Genomic_DNA"/>
</dbReference>
<dbReference type="PANTHER" id="PTHR43157:SF31">
    <property type="entry name" value="PHOSPHATIDYLINOSITOL-GLYCAN BIOSYNTHESIS CLASS F PROTEIN"/>
    <property type="match status" value="1"/>
</dbReference>
<dbReference type="GO" id="GO:0016491">
    <property type="term" value="F:oxidoreductase activity"/>
    <property type="evidence" value="ECO:0007669"/>
    <property type="project" value="UniProtKB-KW"/>
</dbReference>
<dbReference type="RefSeq" id="WP_106132157.1">
    <property type="nucleotide sequence ID" value="NZ_PVTR01000001.1"/>
</dbReference>
<accession>A0A2T0WW98</accession>
<organism evidence="2 3">
    <name type="scientific">Mongoliibacter ruber</name>
    <dbReference type="NCBI Taxonomy" id="1750599"/>
    <lineage>
        <taxon>Bacteria</taxon>
        <taxon>Pseudomonadati</taxon>
        <taxon>Bacteroidota</taxon>
        <taxon>Cytophagia</taxon>
        <taxon>Cytophagales</taxon>
        <taxon>Cyclobacteriaceae</taxon>
        <taxon>Mongoliibacter</taxon>
    </lineage>
</organism>
<gene>
    <name evidence="2" type="ORF">CLW00_101637</name>
</gene>
<keyword evidence="1" id="KW-0560">Oxidoreductase</keyword>
<protein>
    <submittedName>
        <fullName evidence="2">NAD(P)-dependent dehydrogenase (Short-subunit alcohol dehydrogenase family)</fullName>
    </submittedName>
</protein>
<keyword evidence="3" id="KW-1185">Reference proteome</keyword>
<dbReference type="InterPro" id="IPR036291">
    <property type="entry name" value="NAD(P)-bd_dom_sf"/>
</dbReference>
<dbReference type="InterPro" id="IPR002347">
    <property type="entry name" value="SDR_fam"/>
</dbReference>
<evidence type="ECO:0000313" key="3">
    <source>
        <dbReference type="Proteomes" id="UP000238157"/>
    </source>
</evidence>
<dbReference type="Gene3D" id="3.40.50.720">
    <property type="entry name" value="NAD(P)-binding Rossmann-like Domain"/>
    <property type="match status" value="1"/>
</dbReference>
<sequence length="277" mass="30669">MILAITGPTSGIGAVTFRKLTPHFEKVLLLARNPDKAKEMISGLPMEQQAKAEYVHVDLASMDSIIQSIKTIQSKVSHIDVLINNAGGIFHEKSVTEDGFELTLSANHLGHFLLTNKLMPWLLKSPNPKVINVSSEAHKAAKVNFDDLSYHKSKYSAFTAYANVKLFNILFSKSLAEKYEAQGLQAFSLHPGVVKTNFASEAGGIFKLLWIFAKPFMITAEQGAQTSIFLGKNEISAAQNGSYFKNSKPAKTSSSANSKSMREKLWYNSERLLEKWL</sequence>
<dbReference type="OrthoDB" id="597510at2"/>
<dbReference type="SUPFAM" id="SSF51735">
    <property type="entry name" value="NAD(P)-binding Rossmann-fold domains"/>
    <property type="match status" value="1"/>
</dbReference>
<dbReference type="AlphaFoldDB" id="A0A2T0WW98"/>
<dbReference type="Proteomes" id="UP000238157">
    <property type="component" value="Unassembled WGS sequence"/>
</dbReference>
<evidence type="ECO:0000313" key="2">
    <source>
        <dbReference type="EMBL" id="PRY90961.1"/>
    </source>
</evidence>
<comment type="caution">
    <text evidence="2">The sequence shown here is derived from an EMBL/GenBank/DDBJ whole genome shotgun (WGS) entry which is preliminary data.</text>
</comment>
<dbReference type="PANTHER" id="PTHR43157">
    <property type="entry name" value="PHOSPHATIDYLINOSITOL-GLYCAN BIOSYNTHESIS CLASS F PROTEIN-RELATED"/>
    <property type="match status" value="1"/>
</dbReference>